<dbReference type="PRINTS" id="PR00421">
    <property type="entry name" value="THIOREDOXIN"/>
</dbReference>
<dbReference type="NCBIfam" id="TIGR01130">
    <property type="entry name" value="ER_PDI_fam"/>
    <property type="match status" value="1"/>
</dbReference>
<keyword evidence="7" id="KW-0256">Endoplasmic reticulum</keyword>
<evidence type="ECO:0000256" key="12">
    <source>
        <dbReference type="RuleBase" id="RU004208"/>
    </source>
</evidence>
<dbReference type="CDD" id="cd02982">
    <property type="entry name" value="PDI_b'_family"/>
    <property type="match status" value="1"/>
</dbReference>
<protein>
    <recommendedName>
        <fullName evidence="4 13">Protein disulfide-isomerase</fullName>
        <ecNumber evidence="4 13">5.3.4.1</ecNumber>
    </recommendedName>
</protein>
<comment type="similarity">
    <text evidence="3 12">Belongs to the protein disulfide isomerase family.</text>
</comment>
<dbReference type="Pfam" id="PF00085">
    <property type="entry name" value="Thioredoxin"/>
    <property type="match status" value="2"/>
</dbReference>
<gene>
    <name evidence="15" type="ORF">CVIRNUC_010135</name>
</gene>
<keyword evidence="9 13" id="KW-0413">Isomerase</keyword>
<organism evidence="15 16">
    <name type="scientific">Coccomyxa viridis</name>
    <dbReference type="NCBI Taxonomy" id="1274662"/>
    <lineage>
        <taxon>Eukaryota</taxon>
        <taxon>Viridiplantae</taxon>
        <taxon>Chlorophyta</taxon>
        <taxon>core chlorophytes</taxon>
        <taxon>Trebouxiophyceae</taxon>
        <taxon>Trebouxiophyceae incertae sedis</taxon>
        <taxon>Coccomyxaceae</taxon>
        <taxon>Coccomyxa</taxon>
    </lineage>
</organism>
<reference evidence="15 16" key="1">
    <citation type="submission" date="2023-10" db="EMBL/GenBank/DDBJ databases">
        <authorList>
            <person name="Maclean D."/>
            <person name="Macfadyen A."/>
        </authorList>
    </citation>
    <scope>NUCLEOTIDE SEQUENCE [LARGE SCALE GENOMIC DNA]</scope>
</reference>
<dbReference type="GO" id="GO:0034976">
    <property type="term" value="P:response to endoplasmic reticulum stress"/>
    <property type="evidence" value="ECO:0007669"/>
    <property type="project" value="TreeGrafter"/>
</dbReference>
<dbReference type="InterPro" id="IPR036249">
    <property type="entry name" value="Thioredoxin-like_sf"/>
</dbReference>
<comment type="caution">
    <text evidence="15">The sequence shown here is derived from an EMBL/GenBank/DDBJ whole genome shotgun (WGS) entry which is preliminary data.</text>
</comment>
<dbReference type="CDD" id="cd02981">
    <property type="entry name" value="PDI_b_family"/>
    <property type="match status" value="1"/>
</dbReference>
<keyword evidence="5 13" id="KW-0732">Signal</keyword>
<evidence type="ECO:0000256" key="13">
    <source>
        <dbReference type="RuleBase" id="RU361130"/>
    </source>
</evidence>
<dbReference type="PROSITE" id="PS00194">
    <property type="entry name" value="THIOREDOXIN_1"/>
    <property type="match status" value="2"/>
</dbReference>
<comment type="subcellular location">
    <subcellularLocation>
        <location evidence="2">Endoplasmic reticulum lumen</location>
    </subcellularLocation>
</comment>
<evidence type="ECO:0000256" key="5">
    <source>
        <dbReference type="ARBA" id="ARBA00022729"/>
    </source>
</evidence>
<dbReference type="SUPFAM" id="SSF52833">
    <property type="entry name" value="Thioredoxin-like"/>
    <property type="match status" value="4"/>
</dbReference>
<evidence type="ECO:0000256" key="6">
    <source>
        <dbReference type="ARBA" id="ARBA00022737"/>
    </source>
</evidence>
<feature type="domain" description="Thioredoxin" evidence="14">
    <location>
        <begin position="346"/>
        <end position="475"/>
    </location>
</feature>
<feature type="signal peptide" evidence="13">
    <location>
        <begin position="1"/>
        <end position="19"/>
    </location>
</feature>
<dbReference type="InterPro" id="IPR005792">
    <property type="entry name" value="Prot_disulphide_isomerase"/>
</dbReference>
<evidence type="ECO:0000313" key="16">
    <source>
        <dbReference type="Proteomes" id="UP001314263"/>
    </source>
</evidence>
<feature type="chain" id="PRO_5043107211" description="Protein disulfide-isomerase" evidence="13">
    <location>
        <begin position="20"/>
        <end position="494"/>
    </location>
</feature>
<dbReference type="CDD" id="cd02995">
    <property type="entry name" value="PDI_a_PDI_a'_C"/>
    <property type="match status" value="1"/>
</dbReference>
<dbReference type="PANTHER" id="PTHR18929:SF132">
    <property type="entry name" value="PROTEIN DISULFIDE-ISOMERASE A3"/>
    <property type="match status" value="1"/>
</dbReference>
<evidence type="ECO:0000256" key="11">
    <source>
        <dbReference type="PIRSR" id="PIRSR605792-51"/>
    </source>
</evidence>
<dbReference type="CDD" id="cd02961">
    <property type="entry name" value="PDI_a_family"/>
    <property type="match status" value="1"/>
</dbReference>
<evidence type="ECO:0000259" key="14">
    <source>
        <dbReference type="PROSITE" id="PS51352"/>
    </source>
</evidence>
<name>A0AAV1IJU9_9CHLO</name>
<comment type="catalytic activity">
    <reaction evidence="1 13">
        <text>Catalyzes the rearrangement of -S-S- bonds in proteins.</text>
        <dbReference type="EC" id="5.3.4.1"/>
    </reaction>
</comment>
<evidence type="ECO:0000256" key="3">
    <source>
        <dbReference type="ARBA" id="ARBA00006347"/>
    </source>
</evidence>
<dbReference type="PANTHER" id="PTHR18929">
    <property type="entry name" value="PROTEIN DISULFIDE ISOMERASE"/>
    <property type="match status" value="1"/>
</dbReference>
<dbReference type="NCBIfam" id="TIGR01126">
    <property type="entry name" value="pdi_dom"/>
    <property type="match status" value="2"/>
</dbReference>
<dbReference type="Proteomes" id="UP001314263">
    <property type="component" value="Unassembled WGS sequence"/>
</dbReference>
<evidence type="ECO:0000256" key="10">
    <source>
        <dbReference type="ARBA" id="ARBA00023284"/>
    </source>
</evidence>
<dbReference type="AlphaFoldDB" id="A0AAV1IJU9"/>
<feature type="disulfide bond" description="Redox-active" evidence="11">
    <location>
        <begin position="53"/>
        <end position="56"/>
    </location>
</feature>
<dbReference type="InterPro" id="IPR005788">
    <property type="entry name" value="PDI_thioredoxin-like_dom"/>
</dbReference>
<evidence type="ECO:0000313" key="15">
    <source>
        <dbReference type="EMBL" id="CAK0786921.1"/>
    </source>
</evidence>
<sequence length="494" mass="54173">MRVSVAASLLCLGLTCCLAKETEHVLTINGDAEFEKAVKDSNFLVAEFYAPWCGHCKTLAPEYEKAAKTLKDNKSSAVLAKIDATEEANKALASKYGVQGFPTLKIFRNGMIDSPAEYGGPRDAPGIVAYVEKASGPPSKEIKTAAEVEEHKQKDPAVIGVFQSDADKAFKAYELAAGGMWSDYDFAHTFDASLVEEAKSAPALIIVKTYDEPVVIYDGEFKHDSIVEFIEEKTAPVLVKMDQAPKNKKALSRIFADNSKPKILAMIPESNKKVEDFRKVLTKITKERKESFNVLWADPKTSPQVPKYFGLEDSDLPAIAIHEGTNDGKYFFKNAAVKKVEKWLDDFQAGKVPKFIKSEETPKDNSGPVSVVTANTFEEIVFGGKDVLIEFYAPWCGHCKSLAPIYDQLGEKYKDNDSVVIAKMDATANDVPSSKFSVSGFPTIAWVDGKGGDVSVYSGDRSLEDLTTFVKLKSKYRDGAEAAETAEEPAKDEL</sequence>
<evidence type="ECO:0000256" key="2">
    <source>
        <dbReference type="ARBA" id="ARBA00004319"/>
    </source>
</evidence>
<dbReference type="InterPro" id="IPR017937">
    <property type="entry name" value="Thioredoxin_CS"/>
</dbReference>
<evidence type="ECO:0000256" key="8">
    <source>
        <dbReference type="ARBA" id="ARBA00023157"/>
    </source>
</evidence>
<evidence type="ECO:0000256" key="7">
    <source>
        <dbReference type="ARBA" id="ARBA00022824"/>
    </source>
</evidence>
<feature type="disulfide bond" description="Redox-active" evidence="11">
    <location>
        <begin position="396"/>
        <end position="399"/>
    </location>
</feature>
<dbReference type="EC" id="5.3.4.1" evidence="4 13"/>
<keyword evidence="10 11" id="KW-0676">Redox-active center</keyword>
<dbReference type="PROSITE" id="PS51352">
    <property type="entry name" value="THIOREDOXIN_2"/>
    <property type="match status" value="2"/>
</dbReference>
<feature type="domain" description="Thioredoxin" evidence="14">
    <location>
        <begin position="14"/>
        <end position="136"/>
    </location>
</feature>
<evidence type="ECO:0000256" key="1">
    <source>
        <dbReference type="ARBA" id="ARBA00001182"/>
    </source>
</evidence>
<evidence type="ECO:0000256" key="9">
    <source>
        <dbReference type="ARBA" id="ARBA00023235"/>
    </source>
</evidence>
<accession>A0AAV1IJU9</accession>
<dbReference type="GO" id="GO:0003756">
    <property type="term" value="F:protein disulfide isomerase activity"/>
    <property type="evidence" value="ECO:0007669"/>
    <property type="project" value="UniProtKB-EC"/>
</dbReference>
<dbReference type="Gene3D" id="3.40.30.10">
    <property type="entry name" value="Glutaredoxin"/>
    <property type="match status" value="4"/>
</dbReference>
<dbReference type="GO" id="GO:0005788">
    <property type="term" value="C:endoplasmic reticulum lumen"/>
    <property type="evidence" value="ECO:0007669"/>
    <property type="project" value="UniProtKB-SubCell"/>
</dbReference>
<dbReference type="GO" id="GO:0006457">
    <property type="term" value="P:protein folding"/>
    <property type="evidence" value="ECO:0007669"/>
    <property type="project" value="TreeGrafter"/>
</dbReference>
<proteinExistence type="inferred from homology"/>
<keyword evidence="16" id="KW-1185">Reference proteome</keyword>
<dbReference type="EMBL" id="CAUYUE010000016">
    <property type="protein sequence ID" value="CAK0786921.1"/>
    <property type="molecule type" value="Genomic_DNA"/>
</dbReference>
<dbReference type="InterPro" id="IPR013766">
    <property type="entry name" value="Thioredoxin_domain"/>
</dbReference>
<keyword evidence="6" id="KW-0677">Repeat</keyword>
<dbReference type="FunFam" id="3.40.30.10:FF:000107">
    <property type="entry name" value="Protein disulfide-isomerase 5-2"/>
    <property type="match status" value="1"/>
</dbReference>
<keyword evidence="8 11" id="KW-1015">Disulfide bond</keyword>
<evidence type="ECO:0000256" key="4">
    <source>
        <dbReference type="ARBA" id="ARBA00012723"/>
    </source>
</evidence>
<dbReference type="Pfam" id="PF13848">
    <property type="entry name" value="Thioredoxin_6"/>
    <property type="match status" value="1"/>
</dbReference>